<comment type="caution">
    <text evidence="5">The sequence shown here is derived from an EMBL/GenBank/DDBJ whole genome shotgun (WGS) entry which is preliminary data.</text>
</comment>
<keyword evidence="2" id="KW-0238">DNA-binding</keyword>
<dbReference type="eggNOG" id="COG2207">
    <property type="taxonomic scope" value="Bacteria"/>
</dbReference>
<dbReference type="Pfam" id="PF12833">
    <property type="entry name" value="HTH_18"/>
    <property type="match status" value="1"/>
</dbReference>
<dbReference type="InterPro" id="IPR020449">
    <property type="entry name" value="Tscrpt_reg_AraC-type_HTH"/>
</dbReference>
<dbReference type="InterPro" id="IPR018062">
    <property type="entry name" value="HTH_AraC-typ_CS"/>
</dbReference>
<accession>C6LM69</accession>
<feature type="domain" description="HTH araC/xylS-type" evidence="4">
    <location>
        <begin position="310"/>
        <end position="408"/>
    </location>
</feature>
<reference evidence="5" key="1">
    <citation type="submission" date="2009-07" db="EMBL/GenBank/DDBJ databases">
        <authorList>
            <person name="Weinstock G."/>
            <person name="Sodergren E."/>
            <person name="Clifton S."/>
            <person name="Fulton L."/>
            <person name="Fulton B."/>
            <person name="Courtney L."/>
            <person name="Fronick C."/>
            <person name="Harrison M."/>
            <person name="Strong C."/>
            <person name="Farmer C."/>
            <person name="Delahaunty K."/>
            <person name="Markovic C."/>
            <person name="Hall O."/>
            <person name="Minx P."/>
            <person name="Tomlinson C."/>
            <person name="Mitreva M."/>
            <person name="Nelson J."/>
            <person name="Hou S."/>
            <person name="Wollam A."/>
            <person name="Pepin K.H."/>
            <person name="Johnson M."/>
            <person name="Bhonagiri V."/>
            <person name="Nash W.E."/>
            <person name="Warren W."/>
            <person name="Chinwalla A."/>
            <person name="Mardis E.R."/>
            <person name="Wilson R.K."/>
        </authorList>
    </citation>
    <scope>NUCLEOTIDE SEQUENCE [LARGE SCALE GENOMIC DNA]</scope>
    <source>
        <strain evidence="5">DSM 14469</strain>
    </source>
</reference>
<sequence>MQKNVSEGKMDIDKLELLRNVIDAYGVKLWILQDETEQTPEFDEGLRKQLYQNYDYSFLAEQIRKNCHPDNVYRVYDNFALHYLIFLMPPSGPEGRKYIIIGAYFMEQEKPDAVRIADEAKLELYQVQTLKEYYYGTTSAANIEHVVCSLLRMLYPEINWKIEKTGISLREPQTDGMRPRPQAEDELSMRMIEERYKCENEMLNALAQGDADKVEEKMSRLVKFRLETRSDSSLRDAKNNLVIMNVLFRKAVENAGVHPYYIDKLSSSLGKRIEAARNMIDIVSINREFVRRYCLLVRNYALQGYSPVITKCLNYIDFNLTEELTLNSLAERFSVNASALSKKFRSELGMTLTDYVNKKRVDSSMLLLATTKLPVGEVAAQVGYLNENYYSRIFKKIRGISPREYREIMTGKE</sequence>
<organism evidence="5 6">
    <name type="scientific">Marvinbryantia formatexigens DSM 14469</name>
    <dbReference type="NCBI Taxonomy" id="478749"/>
    <lineage>
        <taxon>Bacteria</taxon>
        <taxon>Bacillati</taxon>
        <taxon>Bacillota</taxon>
        <taxon>Clostridia</taxon>
        <taxon>Lachnospirales</taxon>
        <taxon>Lachnospiraceae</taxon>
        <taxon>Marvinbryantia</taxon>
    </lineage>
</organism>
<dbReference type="PROSITE" id="PS00041">
    <property type="entry name" value="HTH_ARAC_FAMILY_1"/>
    <property type="match status" value="1"/>
</dbReference>
<evidence type="ECO:0000256" key="2">
    <source>
        <dbReference type="ARBA" id="ARBA00023125"/>
    </source>
</evidence>
<dbReference type="STRING" id="168384.SAMN05660368_01039"/>
<evidence type="ECO:0000313" key="5">
    <source>
        <dbReference type="EMBL" id="EET58284.1"/>
    </source>
</evidence>
<gene>
    <name evidence="5" type="ORF">BRYFOR_09768</name>
</gene>
<evidence type="ECO:0000256" key="1">
    <source>
        <dbReference type="ARBA" id="ARBA00023015"/>
    </source>
</evidence>
<dbReference type="InterPro" id="IPR009057">
    <property type="entry name" value="Homeodomain-like_sf"/>
</dbReference>
<dbReference type="PANTHER" id="PTHR43280">
    <property type="entry name" value="ARAC-FAMILY TRANSCRIPTIONAL REGULATOR"/>
    <property type="match status" value="1"/>
</dbReference>
<dbReference type="InterPro" id="IPR018060">
    <property type="entry name" value="HTH_AraC"/>
</dbReference>
<dbReference type="PRINTS" id="PR00032">
    <property type="entry name" value="HTHARAC"/>
</dbReference>
<evidence type="ECO:0000256" key="3">
    <source>
        <dbReference type="ARBA" id="ARBA00023163"/>
    </source>
</evidence>
<dbReference type="GO" id="GO:0003700">
    <property type="term" value="F:DNA-binding transcription factor activity"/>
    <property type="evidence" value="ECO:0007669"/>
    <property type="project" value="InterPro"/>
</dbReference>
<name>C6LM69_9FIRM</name>
<keyword evidence="6" id="KW-1185">Reference proteome</keyword>
<dbReference type="PROSITE" id="PS01124">
    <property type="entry name" value="HTH_ARAC_FAMILY_2"/>
    <property type="match status" value="1"/>
</dbReference>
<evidence type="ECO:0000313" key="6">
    <source>
        <dbReference type="Proteomes" id="UP000005561"/>
    </source>
</evidence>
<keyword evidence="1" id="KW-0805">Transcription regulation</keyword>
<dbReference type="EMBL" id="ACCL02000038">
    <property type="protein sequence ID" value="EET58284.1"/>
    <property type="molecule type" value="Genomic_DNA"/>
</dbReference>
<dbReference type="AlphaFoldDB" id="C6LM69"/>
<dbReference type="PANTHER" id="PTHR43280:SF2">
    <property type="entry name" value="HTH-TYPE TRANSCRIPTIONAL REGULATOR EXSA"/>
    <property type="match status" value="1"/>
</dbReference>
<dbReference type="Gene3D" id="1.10.10.60">
    <property type="entry name" value="Homeodomain-like"/>
    <property type="match status" value="2"/>
</dbReference>
<dbReference type="SMART" id="SM00342">
    <property type="entry name" value="HTH_ARAC"/>
    <property type="match status" value="1"/>
</dbReference>
<keyword evidence="3" id="KW-0804">Transcription</keyword>
<protein>
    <submittedName>
        <fullName evidence="5">Transcriptional regulator, AraC family</fullName>
    </submittedName>
</protein>
<dbReference type="Proteomes" id="UP000005561">
    <property type="component" value="Unassembled WGS sequence"/>
</dbReference>
<evidence type="ECO:0000259" key="4">
    <source>
        <dbReference type="PROSITE" id="PS01124"/>
    </source>
</evidence>
<proteinExistence type="predicted"/>
<dbReference type="GO" id="GO:0043565">
    <property type="term" value="F:sequence-specific DNA binding"/>
    <property type="evidence" value="ECO:0007669"/>
    <property type="project" value="InterPro"/>
</dbReference>
<dbReference type="SUPFAM" id="SSF46689">
    <property type="entry name" value="Homeodomain-like"/>
    <property type="match status" value="2"/>
</dbReference>